<accession>A0A3N4JKT7</accession>
<feature type="transmembrane region" description="Helical" evidence="1">
    <location>
        <begin position="46"/>
        <end position="75"/>
    </location>
</feature>
<keyword evidence="1" id="KW-0472">Membrane</keyword>
<protein>
    <submittedName>
        <fullName evidence="2">Uncharacterized protein</fullName>
    </submittedName>
</protein>
<sequence length="98" mass="10892">MTVAKILAYFICNHSLMDRGRCLATAAWIRSLDSTLLPLNLSEMSIFLLKLFVVAYLQGIDLMVGLAQLPIGIVIQSRRAPKQISDCEWLCLATKGTH</sequence>
<organism evidence="2 3">
    <name type="scientific">Choiromyces venosus 120613-1</name>
    <dbReference type="NCBI Taxonomy" id="1336337"/>
    <lineage>
        <taxon>Eukaryota</taxon>
        <taxon>Fungi</taxon>
        <taxon>Dikarya</taxon>
        <taxon>Ascomycota</taxon>
        <taxon>Pezizomycotina</taxon>
        <taxon>Pezizomycetes</taxon>
        <taxon>Pezizales</taxon>
        <taxon>Tuberaceae</taxon>
        <taxon>Choiromyces</taxon>
    </lineage>
</organism>
<evidence type="ECO:0000313" key="2">
    <source>
        <dbReference type="EMBL" id="RPA97598.1"/>
    </source>
</evidence>
<gene>
    <name evidence="2" type="ORF">L873DRAFT_1115304</name>
</gene>
<keyword evidence="1" id="KW-1133">Transmembrane helix</keyword>
<dbReference type="EMBL" id="ML120403">
    <property type="protein sequence ID" value="RPA97598.1"/>
    <property type="molecule type" value="Genomic_DNA"/>
</dbReference>
<dbReference type="Proteomes" id="UP000276215">
    <property type="component" value="Unassembled WGS sequence"/>
</dbReference>
<proteinExistence type="predicted"/>
<keyword evidence="1" id="KW-0812">Transmembrane</keyword>
<evidence type="ECO:0000256" key="1">
    <source>
        <dbReference type="SAM" id="Phobius"/>
    </source>
</evidence>
<dbReference type="AlphaFoldDB" id="A0A3N4JKT7"/>
<keyword evidence="3" id="KW-1185">Reference proteome</keyword>
<reference evidence="2 3" key="1">
    <citation type="journal article" date="2018" name="Nat. Ecol. Evol.">
        <title>Pezizomycetes genomes reveal the molecular basis of ectomycorrhizal truffle lifestyle.</title>
        <authorList>
            <person name="Murat C."/>
            <person name="Payen T."/>
            <person name="Noel B."/>
            <person name="Kuo A."/>
            <person name="Morin E."/>
            <person name="Chen J."/>
            <person name="Kohler A."/>
            <person name="Krizsan K."/>
            <person name="Balestrini R."/>
            <person name="Da Silva C."/>
            <person name="Montanini B."/>
            <person name="Hainaut M."/>
            <person name="Levati E."/>
            <person name="Barry K.W."/>
            <person name="Belfiori B."/>
            <person name="Cichocki N."/>
            <person name="Clum A."/>
            <person name="Dockter R.B."/>
            <person name="Fauchery L."/>
            <person name="Guy J."/>
            <person name="Iotti M."/>
            <person name="Le Tacon F."/>
            <person name="Lindquist E.A."/>
            <person name="Lipzen A."/>
            <person name="Malagnac F."/>
            <person name="Mello A."/>
            <person name="Molinier V."/>
            <person name="Miyauchi S."/>
            <person name="Poulain J."/>
            <person name="Riccioni C."/>
            <person name="Rubini A."/>
            <person name="Sitrit Y."/>
            <person name="Splivallo R."/>
            <person name="Traeger S."/>
            <person name="Wang M."/>
            <person name="Zifcakova L."/>
            <person name="Wipf D."/>
            <person name="Zambonelli A."/>
            <person name="Paolocci F."/>
            <person name="Nowrousian M."/>
            <person name="Ottonello S."/>
            <person name="Baldrian P."/>
            <person name="Spatafora J.W."/>
            <person name="Henrissat B."/>
            <person name="Nagy L.G."/>
            <person name="Aury J.M."/>
            <person name="Wincker P."/>
            <person name="Grigoriev I.V."/>
            <person name="Bonfante P."/>
            <person name="Martin F.M."/>
        </authorList>
    </citation>
    <scope>NUCLEOTIDE SEQUENCE [LARGE SCALE GENOMIC DNA]</scope>
    <source>
        <strain evidence="2 3">120613-1</strain>
    </source>
</reference>
<name>A0A3N4JKT7_9PEZI</name>
<evidence type="ECO:0000313" key="3">
    <source>
        <dbReference type="Proteomes" id="UP000276215"/>
    </source>
</evidence>